<evidence type="ECO:0000313" key="3">
    <source>
        <dbReference type="Proteomes" id="UP000765509"/>
    </source>
</evidence>
<keyword evidence="3" id="KW-1185">Reference proteome</keyword>
<comment type="caution">
    <text evidence="2">The sequence shown here is derived from an EMBL/GenBank/DDBJ whole genome shotgun (WGS) entry which is preliminary data.</text>
</comment>
<accession>A0A9Q3GV02</accession>
<evidence type="ECO:0000313" key="2">
    <source>
        <dbReference type="EMBL" id="MBW0479680.1"/>
    </source>
</evidence>
<dbReference type="EMBL" id="AVOT02005676">
    <property type="protein sequence ID" value="MBW0479680.1"/>
    <property type="molecule type" value="Genomic_DNA"/>
</dbReference>
<dbReference type="Pfam" id="PF09365">
    <property type="entry name" value="DUF2461"/>
    <property type="match status" value="1"/>
</dbReference>
<dbReference type="PANTHER" id="PTHR36452">
    <property type="entry name" value="CHROMOSOME 12, WHOLE GENOME SHOTGUN SEQUENCE"/>
    <property type="match status" value="1"/>
</dbReference>
<feature type="region of interest" description="Disordered" evidence="1">
    <location>
        <begin position="1"/>
        <end position="92"/>
    </location>
</feature>
<feature type="compositionally biased region" description="Basic and acidic residues" evidence="1">
    <location>
        <begin position="52"/>
        <end position="78"/>
    </location>
</feature>
<reference evidence="2" key="1">
    <citation type="submission" date="2021-03" db="EMBL/GenBank/DDBJ databases">
        <title>Draft genome sequence of rust myrtle Austropuccinia psidii MF-1, a brazilian biotype.</title>
        <authorList>
            <person name="Quecine M.C."/>
            <person name="Pachon D.M.R."/>
            <person name="Bonatelli M.L."/>
            <person name="Correr F.H."/>
            <person name="Franceschini L.M."/>
            <person name="Leite T.F."/>
            <person name="Margarido G.R.A."/>
            <person name="Almeida C.A."/>
            <person name="Ferrarezi J.A."/>
            <person name="Labate C.A."/>
        </authorList>
    </citation>
    <scope>NUCLEOTIDE SEQUENCE</scope>
    <source>
        <strain evidence="2">MF-1</strain>
    </source>
</reference>
<protein>
    <submittedName>
        <fullName evidence="2">Uncharacterized protein</fullName>
    </submittedName>
</protein>
<name>A0A9Q3GV02_9BASI</name>
<dbReference type="PANTHER" id="PTHR36452:SF1">
    <property type="entry name" value="DUF2461 DOMAIN-CONTAINING PROTEIN"/>
    <property type="match status" value="1"/>
</dbReference>
<feature type="compositionally biased region" description="Basic residues" evidence="1">
    <location>
        <begin position="1"/>
        <end position="10"/>
    </location>
</feature>
<dbReference type="AlphaFoldDB" id="A0A9Q3GV02"/>
<sequence>MPSKRPRHSSKSVDPPSSRQNSKPRPRRTQTPQKTLVYKEYSSDEDLSSLDKSQDFRPSDDDAEKNEEKDLDSDHLDSDLEEQAQPSKKKIKKLQGTLVKKIADGPTEDQMPPPGLIASFTMDFLNNLTKPECNDREWLNLNDKTYRKALQNWKDFVDYLVPKLMECDWTLPKLPSKDLVHRLHRDVRFSNDKTPYKKYFSAGFSRTGKKGPWAGYYLHIQPGDRSLLAGGIWTPEKNELATIRSSILRSSKPLRDVINDEKFIKMFGKPEEGKGKNKRQSIFGHEDSLKNCPKLNGVDTSHPDISLLKLKTIGAEKYFSDELVLSSGFVDEVVKTFKILTPLIQCLNNMILPELHVELFFPNLKTHPLRMQDLFSIDCFSSLAHNASRILRKTHSVNLAITINEHL</sequence>
<dbReference type="NCBIfam" id="TIGR02453">
    <property type="entry name" value="TIGR02453 family protein"/>
    <property type="match status" value="1"/>
</dbReference>
<evidence type="ECO:0000256" key="1">
    <source>
        <dbReference type="SAM" id="MobiDB-lite"/>
    </source>
</evidence>
<dbReference type="OrthoDB" id="2537769at2759"/>
<gene>
    <name evidence="2" type="ORF">O181_019395</name>
</gene>
<dbReference type="Proteomes" id="UP000765509">
    <property type="component" value="Unassembled WGS sequence"/>
</dbReference>
<proteinExistence type="predicted"/>
<organism evidence="2 3">
    <name type="scientific">Austropuccinia psidii MF-1</name>
    <dbReference type="NCBI Taxonomy" id="1389203"/>
    <lineage>
        <taxon>Eukaryota</taxon>
        <taxon>Fungi</taxon>
        <taxon>Dikarya</taxon>
        <taxon>Basidiomycota</taxon>
        <taxon>Pucciniomycotina</taxon>
        <taxon>Pucciniomycetes</taxon>
        <taxon>Pucciniales</taxon>
        <taxon>Sphaerophragmiaceae</taxon>
        <taxon>Austropuccinia</taxon>
    </lineage>
</organism>
<dbReference type="InterPro" id="IPR012808">
    <property type="entry name" value="CHP02453"/>
</dbReference>